<dbReference type="GO" id="GO:0046872">
    <property type="term" value="F:metal ion binding"/>
    <property type="evidence" value="ECO:0007669"/>
    <property type="project" value="UniProtKB-KW"/>
</dbReference>
<comment type="catalytic activity">
    <reaction evidence="12">
        <text>small RNA 3'-end nucleotide + S-adenosyl-L-methionine = small RNA 3'-end 2'-O-methylnucleotide + S-adenosyl-L-homocysteine + H(+)</text>
        <dbReference type="Rhea" id="RHEA:37887"/>
        <dbReference type="Rhea" id="RHEA-COMP:10415"/>
        <dbReference type="Rhea" id="RHEA-COMP:10416"/>
        <dbReference type="ChEBI" id="CHEBI:15378"/>
        <dbReference type="ChEBI" id="CHEBI:57856"/>
        <dbReference type="ChEBI" id="CHEBI:59789"/>
        <dbReference type="ChEBI" id="CHEBI:74896"/>
        <dbReference type="ChEBI" id="CHEBI:74898"/>
        <dbReference type="EC" id="2.1.1.386"/>
    </reaction>
</comment>
<dbReference type="Pfam" id="PF18441">
    <property type="entry name" value="Hen1_Lam_C"/>
    <property type="match status" value="1"/>
</dbReference>
<dbReference type="InterPro" id="IPR026610">
    <property type="entry name" value="Hen1"/>
</dbReference>
<protein>
    <recommendedName>
        <fullName evidence="3">Small RNA 2'-O-methyltransferase</fullName>
        <ecNumber evidence="11">2.1.1.386</ecNumber>
    </recommendedName>
</protein>
<keyword evidence="4" id="KW-0489">Methyltransferase</keyword>
<dbReference type="EMBL" id="CABITT030000007">
    <property type="protein sequence ID" value="VVB12260.1"/>
    <property type="molecule type" value="Genomic_DNA"/>
</dbReference>
<dbReference type="Pfam" id="PF13847">
    <property type="entry name" value="Methyltransf_31"/>
    <property type="match status" value="1"/>
</dbReference>
<dbReference type="Pfam" id="PF21224">
    <property type="entry name" value="Hen1_LCD"/>
    <property type="match status" value="1"/>
</dbReference>
<evidence type="ECO:0000256" key="1">
    <source>
        <dbReference type="ARBA" id="ARBA00001946"/>
    </source>
</evidence>
<feature type="compositionally biased region" description="Basic and acidic residues" evidence="14">
    <location>
        <begin position="839"/>
        <end position="848"/>
    </location>
</feature>
<dbReference type="Gene3D" id="3.40.50.150">
    <property type="entry name" value="Vaccinia Virus protein VP39"/>
    <property type="match status" value="1"/>
</dbReference>
<dbReference type="InterPro" id="IPR006630">
    <property type="entry name" value="La_HTH"/>
</dbReference>
<dbReference type="Pfam" id="PF24995">
    <property type="entry name" value="DSRM_2"/>
    <property type="match status" value="1"/>
</dbReference>
<evidence type="ECO:0000256" key="12">
    <source>
        <dbReference type="ARBA" id="ARBA00048418"/>
    </source>
</evidence>
<feature type="region of interest" description="Disordered" evidence="14">
    <location>
        <begin position="833"/>
        <end position="853"/>
    </location>
</feature>
<dbReference type="GO" id="GO:0030422">
    <property type="term" value="P:siRNA processing"/>
    <property type="evidence" value="ECO:0007669"/>
    <property type="project" value="TreeGrafter"/>
</dbReference>
<dbReference type="GO" id="GO:0005634">
    <property type="term" value="C:nucleus"/>
    <property type="evidence" value="ECO:0007669"/>
    <property type="project" value="TreeGrafter"/>
</dbReference>
<keyword evidence="10" id="KW-0943">RNA-mediated gene silencing</keyword>
<evidence type="ECO:0000256" key="11">
    <source>
        <dbReference type="ARBA" id="ARBA00035025"/>
    </source>
</evidence>
<dbReference type="InterPro" id="IPR040870">
    <property type="entry name" value="HEN1_dsRBD2"/>
</dbReference>
<gene>
    <name evidence="16" type="ORF">ANE_LOCUS22704</name>
</gene>
<keyword evidence="8" id="KW-0460">Magnesium</keyword>
<evidence type="ECO:0000259" key="15">
    <source>
        <dbReference type="PROSITE" id="PS50961"/>
    </source>
</evidence>
<accession>A0A565CEX7</accession>
<dbReference type="FunFam" id="3.30.160.20:FF:000058">
    <property type="entry name" value="Small RNA 2"/>
    <property type="match status" value="1"/>
</dbReference>
<dbReference type="OrthoDB" id="2154311at2759"/>
<dbReference type="FunFam" id="3.40.50.150:FF:000215">
    <property type="entry name" value="Hua enhancer1"/>
    <property type="match status" value="1"/>
</dbReference>
<keyword evidence="17" id="KW-1185">Reference proteome</keyword>
<dbReference type="EC" id="2.1.1.386" evidence="11"/>
<dbReference type="InterPro" id="IPR029063">
    <property type="entry name" value="SAM-dependent_MTases_sf"/>
</dbReference>
<dbReference type="SUPFAM" id="SSF53335">
    <property type="entry name" value="S-adenosyl-L-methionine-dependent methyltransferases"/>
    <property type="match status" value="1"/>
</dbReference>
<dbReference type="InterPro" id="IPR056755">
    <property type="entry name" value="DSRM_2"/>
</dbReference>
<keyword evidence="5" id="KW-0808">Transferase</keyword>
<keyword evidence="6" id="KW-0949">S-adenosyl-L-methionine</keyword>
<evidence type="ECO:0000256" key="7">
    <source>
        <dbReference type="ARBA" id="ARBA00022723"/>
    </source>
</evidence>
<proteinExistence type="inferred from homology"/>
<dbReference type="PANTHER" id="PTHR21404">
    <property type="entry name" value="HEN1"/>
    <property type="match status" value="1"/>
</dbReference>
<feature type="region of interest" description="Disordered" evidence="14">
    <location>
        <begin position="570"/>
        <end position="590"/>
    </location>
</feature>
<dbReference type="GO" id="GO:0090486">
    <property type="term" value="F:small RNA 2'-O-methyltransferase activity"/>
    <property type="evidence" value="ECO:0007669"/>
    <property type="project" value="UniProtKB-EC"/>
</dbReference>
<evidence type="ECO:0000256" key="2">
    <source>
        <dbReference type="ARBA" id="ARBA00009026"/>
    </source>
</evidence>
<dbReference type="GO" id="GO:0005737">
    <property type="term" value="C:cytoplasm"/>
    <property type="evidence" value="ECO:0007669"/>
    <property type="project" value="TreeGrafter"/>
</dbReference>
<evidence type="ECO:0000256" key="13">
    <source>
        <dbReference type="PROSITE-ProRule" id="PRU00332"/>
    </source>
</evidence>
<feature type="domain" description="HTH La-type RNA-binding" evidence="15">
    <location>
        <begin position="94"/>
        <end position="205"/>
    </location>
</feature>
<dbReference type="AlphaFoldDB" id="A0A565CEX7"/>
<comment type="caution">
    <text evidence="16">The sequence shown here is derived from an EMBL/GenBank/DDBJ whole genome shotgun (WGS) entry which is preliminary data.</text>
</comment>
<dbReference type="PANTHER" id="PTHR21404:SF3">
    <property type="entry name" value="SMALL RNA 2'-O-METHYLTRANSFERASE"/>
    <property type="match status" value="1"/>
</dbReference>
<dbReference type="GO" id="GO:0003723">
    <property type="term" value="F:RNA binding"/>
    <property type="evidence" value="ECO:0007669"/>
    <property type="project" value="UniProtKB-UniRule"/>
</dbReference>
<dbReference type="InterPro" id="IPR025714">
    <property type="entry name" value="Methyltranfer_dom"/>
</dbReference>
<organism evidence="16 17">
    <name type="scientific">Arabis nemorensis</name>
    <dbReference type="NCBI Taxonomy" id="586526"/>
    <lineage>
        <taxon>Eukaryota</taxon>
        <taxon>Viridiplantae</taxon>
        <taxon>Streptophyta</taxon>
        <taxon>Embryophyta</taxon>
        <taxon>Tracheophyta</taxon>
        <taxon>Spermatophyta</taxon>
        <taxon>Magnoliopsida</taxon>
        <taxon>eudicotyledons</taxon>
        <taxon>Gunneridae</taxon>
        <taxon>Pentapetalae</taxon>
        <taxon>rosids</taxon>
        <taxon>malvids</taxon>
        <taxon>Brassicales</taxon>
        <taxon>Brassicaceae</taxon>
        <taxon>Arabideae</taxon>
        <taxon>Arabis</taxon>
    </lineage>
</organism>
<evidence type="ECO:0000256" key="10">
    <source>
        <dbReference type="ARBA" id="ARBA00023158"/>
    </source>
</evidence>
<name>A0A565CEX7_9BRAS</name>
<reference evidence="16" key="1">
    <citation type="submission" date="2019-07" db="EMBL/GenBank/DDBJ databases">
        <authorList>
            <person name="Dittberner H."/>
        </authorList>
    </citation>
    <scope>NUCLEOTIDE SEQUENCE [LARGE SCALE GENOMIC DNA]</scope>
</reference>
<keyword evidence="7" id="KW-0479">Metal-binding</keyword>
<evidence type="ECO:0000256" key="6">
    <source>
        <dbReference type="ARBA" id="ARBA00022691"/>
    </source>
</evidence>
<dbReference type="GO" id="GO:0001510">
    <property type="term" value="P:RNA methylation"/>
    <property type="evidence" value="ECO:0007669"/>
    <property type="project" value="InterPro"/>
</dbReference>
<sequence>MVGGVKQTLTPKAIIHQKFGANASYRVEEVHDSSQSSCPGLAIPQKGPCLYRCHLQLPDFSVVSNVFKKKKDSEQSAAELALEKLGIRPRDDNDITVEEAWDDITGRIKYTFSDEFLSAEHPLGAHLRAALQRDGDCCGSVPVSVIATFDAKILSRCKIINPSVESDPFLVNSYVMKAAAKLSDYIVVSPHVASLRRKNPYPPAIIEALATHESDSLESVEVKAVHIPYLGTEIVELDALDISSGYYLDIIAKRFGLKDGNQMMISRTLGKASCGSECRLYSPIPKFKFSDNSSEPSGSSHEETRNARASYICGQDIHGDAILASVGYRWKTDNLDYDDVTVKSFYRICCGMSPNGIYKISRQALLAAQLPSSFTTKSNWRGPLPREILCMFCHQHRLAEPVFSITSDPVKLLSDIFRSHKKLKISGVDDADNENSSREKEDTTGLGHGFRCGVKVLTKSQDLVLDCSPRKLYEKENDALQNASLKALLWFSKFFDDLDVSGEELSDTDDDQDIKSPSTHVFSAPPILGKGDSSRTTNMPPKEKRVQSITNGSVVSICYSLSLAVDPNYSSDENLSDGESPREVIESNEDIESEYSTDLIESNEGIEFEVGTGAMNTHIESAVTQMTVGEYASFSTTLPTAAEVLILASATDTERIRWLLSVRSHLDYSILLLGVKGPTEERMEAAFFKPPLSKQRVEYAVKHIKESSASTLADFGCGSGSLLDSLLDYPTSLHTIIGVDISPKGLARAAKMLHTKLNKEACNVKSATLYDGSILEFDSRLHDIDIGTCLEVIEHMEEDQACECGEKVLSLFRPKLLIVSTPNYEYNRILQQSTPATQEENHPEDKPESQLPKFRNHDHKFEWTREQFNQWASKLAERHNYSVEFSGVGGSGEVDPGFASQIAVFKREANVVENVAEGSMQPYKVIWEWKKGNGDKKD</sequence>
<evidence type="ECO:0000256" key="9">
    <source>
        <dbReference type="ARBA" id="ARBA00022884"/>
    </source>
</evidence>
<evidence type="ECO:0000256" key="4">
    <source>
        <dbReference type="ARBA" id="ARBA00022603"/>
    </source>
</evidence>
<dbReference type="InterPro" id="IPR040813">
    <property type="entry name" value="Hen1_Lam_C"/>
</dbReference>
<evidence type="ECO:0000313" key="16">
    <source>
        <dbReference type="EMBL" id="VVB12260.1"/>
    </source>
</evidence>
<comment type="similarity">
    <text evidence="2">Belongs to the methyltransferase superfamily. HEN1 family.</text>
</comment>
<feature type="region of interest" description="Disordered" evidence="14">
    <location>
        <begin position="505"/>
        <end position="545"/>
    </location>
</feature>
<evidence type="ECO:0000256" key="14">
    <source>
        <dbReference type="SAM" id="MobiDB-lite"/>
    </source>
</evidence>
<dbReference type="Proteomes" id="UP000489600">
    <property type="component" value="Unassembled WGS sequence"/>
</dbReference>
<keyword evidence="9 13" id="KW-0694">RNA-binding</keyword>
<comment type="cofactor">
    <cofactor evidence="1">
        <name>Mg(2+)</name>
        <dbReference type="ChEBI" id="CHEBI:18420"/>
    </cofactor>
</comment>
<dbReference type="Gene3D" id="3.30.160.20">
    <property type="match status" value="1"/>
</dbReference>
<evidence type="ECO:0000256" key="5">
    <source>
        <dbReference type="ARBA" id="ARBA00022679"/>
    </source>
</evidence>
<dbReference type="Pfam" id="PF17842">
    <property type="entry name" value="dsRBD2"/>
    <property type="match status" value="1"/>
</dbReference>
<evidence type="ECO:0000313" key="17">
    <source>
        <dbReference type="Proteomes" id="UP000489600"/>
    </source>
</evidence>
<evidence type="ECO:0000256" key="8">
    <source>
        <dbReference type="ARBA" id="ARBA00022842"/>
    </source>
</evidence>
<evidence type="ECO:0000256" key="3">
    <source>
        <dbReference type="ARBA" id="ARBA00021330"/>
    </source>
</evidence>
<dbReference type="PROSITE" id="PS50961">
    <property type="entry name" value="HTH_LA"/>
    <property type="match status" value="1"/>
</dbReference>